<comment type="caution">
    <text evidence="2">The sequence shown here is derived from an EMBL/GenBank/DDBJ whole genome shotgun (WGS) entry which is preliminary data.</text>
</comment>
<protein>
    <recommendedName>
        <fullName evidence="4">FlgN protein</fullName>
    </recommendedName>
</protein>
<gene>
    <name evidence="2" type="ORF">Poly41_46090</name>
</gene>
<organism evidence="2 3">
    <name type="scientific">Novipirellula artificiosorum</name>
    <dbReference type="NCBI Taxonomy" id="2528016"/>
    <lineage>
        <taxon>Bacteria</taxon>
        <taxon>Pseudomonadati</taxon>
        <taxon>Planctomycetota</taxon>
        <taxon>Planctomycetia</taxon>
        <taxon>Pirellulales</taxon>
        <taxon>Pirellulaceae</taxon>
        <taxon>Novipirellula</taxon>
    </lineage>
</organism>
<dbReference type="EMBL" id="SJPV01000008">
    <property type="protein sequence ID" value="TWU34461.1"/>
    <property type="molecule type" value="Genomic_DNA"/>
</dbReference>
<dbReference type="OrthoDB" id="274461at2"/>
<accession>A0A5C6DFE8</accession>
<evidence type="ECO:0008006" key="4">
    <source>
        <dbReference type="Google" id="ProtNLM"/>
    </source>
</evidence>
<dbReference type="Proteomes" id="UP000319143">
    <property type="component" value="Unassembled WGS sequence"/>
</dbReference>
<evidence type="ECO:0000313" key="3">
    <source>
        <dbReference type="Proteomes" id="UP000319143"/>
    </source>
</evidence>
<evidence type="ECO:0000256" key="1">
    <source>
        <dbReference type="SAM" id="MobiDB-lite"/>
    </source>
</evidence>
<keyword evidence="3" id="KW-1185">Reference proteome</keyword>
<evidence type="ECO:0000313" key="2">
    <source>
        <dbReference type="EMBL" id="TWU34461.1"/>
    </source>
</evidence>
<dbReference type="RefSeq" id="WP_146528834.1">
    <property type="nucleotide sequence ID" value="NZ_SJPV01000008.1"/>
</dbReference>
<reference evidence="2 3" key="1">
    <citation type="submission" date="2019-02" db="EMBL/GenBank/DDBJ databases">
        <title>Deep-cultivation of Planctomycetes and their phenomic and genomic characterization uncovers novel biology.</title>
        <authorList>
            <person name="Wiegand S."/>
            <person name="Jogler M."/>
            <person name="Boedeker C."/>
            <person name="Pinto D."/>
            <person name="Vollmers J."/>
            <person name="Rivas-Marin E."/>
            <person name="Kohn T."/>
            <person name="Peeters S.H."/>
            <person name="Heuer A."/>
            <person name="Rast P."/>
            <person name="Oberbeckmann S."/>
            <person name="Bunk B."/>
            <person name="Jeske O."/>
            <person name="Meyerdierks A."/>
            <person name="Storesund J.E."/>
            <person name="Kallscheuer N."/>
            <person name="Luecker S."/>
            <person name="Lage O.M."/>
            <person name="Pohl T."/>
            <person name="Merkel B.J."/>
            <person name="Hornburger P."/>
            <person name="Mueller R.-W."/>
            <person name="Bruemmer F."/>
            <person name="Labrenz M."/>
            <person name="Spormann A.M."/>
            <person name="Op Den Camp H."/>
            <person name="Overmann J."/>
            <person name="Amann R."/>
            <person name="Jetten M.S.M."/>
            <person name="Mascher T."/>
            <person name="Medema M.H."/>
            <person name="Devos D.P."/>
            <person name="Kaster A.-K."/>
            <person name="Ovreas L."/>
            <person name="Rohde M."/>
            <person name="Galperin M.Y."/>
            <person name="Jogler C."/>
        </authorList>
    </citation>
    <scope>NUCLEOTIDE SEQUENCE [LARGE SCALE GENOMIC DNA]</scope>
    <source>
        <strain evidence="2 3">Poly41</strain>
    </source>
</reference>
<feature type="region of interest" description="Disordered" evidence="1">
    <location>
        <begin position="144"/>
        <end position="168"/>
    </location>
</feature>
<dbReference type="AlphaFoldDB" id="A0A5C6DFE8"/>
<proteinExistence type="predicted"/>
<sequence length="168" mass="17801">MTHTAWLDRVSTYVDQLEQIAGTLEMSLSQARLRTSAVNLSALPDQISEWVAAVGQLESMVAERETLLSAADAPAKGTTLIEKLASTGTASDLALMQRCKEVAATVSMAHHCALSLFVCQYHLASFSSDVLRLLSGADAPPTYQSSVGGVGSSEERQRGGGRLFNDAA</sequence>
<name>A0A5C6DFE8_9BACT</name>